<proteinExistence type="predicted"/>
<accession>A0A6G1LFF1</accession>
<dbReference type="Proteomes" id="UP000799436">
    <property type="component" value="Unassembled WGS sequence"/>
</dbReference>
<feature type="region of interest" description="Disordered" evidence="2">
    <location>
        <begin position="567"/>
        <end position="597"/>
    </location>
</feature>
<feature type="compositionally biased region" description="Polar residues" evidence="2">
    <location>
        <begin position="28"/>
        <end position="47"/>
    </location>
</feature>
<feature type="region of interest" description="Disordered" evidence="2">
    <location>
        <begin position="417"/>
        <end position="472"/>
    </location>
</feature>
<gene>
    <name evidence="3" type="ORF">EJ03DRAFT_372585</name>
</gene>
<keyword evidence="4" id="KW-1185">Reference proteome</keyword>
<feature type="compositionally biased region" description="Low complexity" evidence="2">
    <location>
        <begin position="571"/>
        <end position="583"/>
    </location>
</feature>
<feature type="region of interest" description="Disordered" evidence="2">
    <location>
        <begin position="1"/>
        <end position="54"/>
    </location>
</feature>
<evidence type="ECO:0000256" key="1">
    <source>
        <dbReference type="SAM" id="Coils"/>
    </source>
</evidence>
<evidence type="ECO:0000313" key="4">
    <source>
        <dbReference type="Proteomes" id="UP000799436"/>
    </source>
</evidence>
<dbReference type="AlphaFoldDB" id="A0A6G1LFF1"/>
<evidence type="ECO:0000313" key="3">
    <source>
        <dbReference type="EMBL" id="KAF2771617.1"/>
    </source>
</evidence>
<feature type="coiled-coil region" evidence="1">
    <location>
        <begin position="113"/>
        <end position="140"/>
    </location>
</feature>
<feature type="compositionally biased region" description="Polar residues" evidence="2">
    <location>
        <begin position="436"/>
        <end position="472"/>
    </location>
</feature>
<dbReference type="OrthoDB" id="3438382at2759"/>
<feature type="coiled-coil region" evidence="1">
    <location>
        <begin position="193"/>
        <end position="230"/>
    </location>
</feature>
<evidence type="ECO:0000256" key="2">
    <source>
        <dbReference type="SAM" id="MobiDB-lite"/>
    </source>
</evidence>
<reference evidence="3" key="1">
    <citation type="journal article" date="2020" name="Stud. Mycol.">
        <title>101 Dothideomycetes genomes: a test case for predicting lifestyles and emergence of pathogens.</title>
        <authorList>
            <person name="Haridas S."/>
            <person name="Albert R."/>
            <person name="Binder M."/>
            <person name="Bloem J."/>
            <person name="Labutti K."/>
            <person name="Salamov A."/>
            <person name="Andreopoulos B."/>
            <person name="Baker S."/>
            <person name="Barry K."/>
            <person name="Bills G."/>
            <person name="Bluhm B."/>
            <person name="Cannon C."/>
            <person name="Castanera R."/>
            <person name="Culley D."/>
            <person name="Daum C."/>
            <person name="Ezra D."/>
            <person name="Gonzalez J."/>
            <person name="Henrissat B."/>
            <person name="Kuo A."/>
            <person name="Liang C."/>
            <person name="Lipzen A."/>
            <person name="Lutzoni F."/>
            <person name="Magnuson J."/>
            <person name="Mondo S."/>
            <person name="Nolan M."/>
            <person name="Ohm R."/>
            <person name="Pangilinan J."/>
            <person name="Park H.-J."/>
            <person name="Ramirez L."/>
            <person name="Alfaro M."/>
            <person name="Sun H."/>
            <person name="Tritt A."/>
            <person name="Yoshinaga Y."/>
            <person name="Zwiers L.-H."/>
            <person name="Turgeon B."/>
            <person name="Goodwin S."/>
            <person name="Spatafora J."/>
            <person name="Crous P."/>
            <person name="Grigoriev I."/>
        </authorList>
    </citation>
    <scope>NUCLEOTIDE SEQUENCE</scope>
    <source>
        <strain evidence="3">CBS 116005</strain>
    </source>
</reference>
<keyword evidence="1" id="KW-0175">Coiled coil</keyword>
<dbReference type="EMBL" id="ML995818">
    <property type="protein sequence ID" value="KAF2771617.1"/>
    <property type="molecule type" value="Genomic_DNA"/>
</dbReference>
<sequence length="647" mass="71077">MDPRRPGYNPDYAAKRKPSRSPPGGAPSKSQRTGNGSDAADTPTSGRPASPALMTAAPTPAESLVDMLMAFGNQCSKVASTNVVQMQAQMTLDRANAEYRKMSEHFQTFPQIREQKTAAKNKAEKSLKAATADLNQHRDAQKDLATCIATLVAKAQSAASKASAADIKLVEQKCNALEKKLDGSNNPFSAADRQRIEDKCKDLEQQLGHLKNMIKDHQSFEGQIKDLTRKYTLSEKDVKAIDSRLLSLENHVAGDSGDSLQAKALALTAQTEQFKINSKTNEQTDTWNGQAIQARFEHEKDLARDENEKRDQAIAQYVENGIKEVKEDIEAVSQQVTTMSHARNQDVAQVNALRIDMVADMSAVKDRLVTVESKTEDYESVKSAVGNHAQEISNLKAEVSTKADKEYVAGAMQKVTREQHAVQPPSRTPTPGTVLHGSSNGNMTPQANGFHSQANLNLSGQPRAGSFSNPSSFDAEKKITELQQQADMLSYVTQRLQTQYNNLTTESVCQAMLDQLGEVWPHAKNWEGWVNEFKARQAEFDRQKEEMKGQVSKLAMDADMALKAAKEAKDSSAATTQITSAAESRSEPQAKACQNSRQELDGVLKQLTELESQGRKELVELSGRVNTIATEFSKVKGTFQAWEESRG</sequence>
<protein>
    <submittedName>
        <fullName evidence="3">Uncharacterized protein</fullName>
    </submittedName>
</protein>
<organism evidence="3 4">
    <name type="scientific">Teratosphaeria nubilosa</name>
    <dbReference type="NCBI Taxonomy" id="161662"/>
    <lineage>
        <taxon>Eukaryota</taxon>
        <taxon>Fungi</taxon>
        <taxon>Dikarya</taxon>
        <taxon>Ascomycota</taxon>
        <taxon>Pezizomycotina</taxon>
        <taxon>Dothideomycetes</taxon>
        <taxon>Dothideomycetidae</taxon>
        <taxon>Mycosphaerellales</taxon>
        <taxon>Teratosphaeriaceae</taxon>
        <taxon>Teratosphaeria</taxon>
    </lineage>
</organism>
<name>A0A6G1LFF1_9PEZI</name>